<evidence type="ECO:0000313" key="1">
    <source>
        <dbReference type="EMBL" id="CAG8849115.1"/>
    </source>
</evidence>
<comment type="caution">
    <text evidence="1">The sequence shown here is derived from an EMBL/GenBank/DDBJ whole genome shotgun (WGS) entry which is preliminary data.</text>
</comment>
<feature type="non-terminal residue" evidence="1">
    <location>
        <position position="1"/>
    </location>
</feature>
<reference evidence="1" key="1">
    <citation type="submission" date="2021-06" db="EMBL/GenBank/DDBJ databases">
        <authorList>
            <person name="Kallberg Y."/>
            <person name="Tangrot J."/>
            <person name="Rosling A."/>
        </authorList>
    </citation>
    <scope>NUCLEOTIDE SEQUENCE</scope>
    <source>
        <strain evidence="1">MA461A</strain>
    </source>
</reference>
<evidence type="ECO:0000313" key="2">
    <source>
        <dbReference type="Proteomes" id="UP000789920"/>
    </source>
</evidence>
<gene>
    <name evidence="1" type="ORF">RPERSI_LOCUS35449</name>
</gene>
<dbReference type="EMBL" id="CAJVQC010163944">
    <property type="protein sequence ID" value="CAG8849115.1"/>
    <property type="molecule type" value="Genomic_DNA"/>
</dbReference>
<organism evidence="1 2">
    <name type="scientific">Racocetra persica</name>
    <dbReference type="NCBI Taxonomy" id="160502"/>
    <lineage>
        <taxon>Eukaryota</taxon>
        <taxon>Fungi</taxon>
        <taxon>Fungi incertae sedis</taxon>
        <taxon>Mucoromycota</taxon>
        <taxon>Glomeromycotina</taxon>
        <taxon>Glomeromycetes</taxon>
        <taxon>Diversisporales</taxon>
        <taxon>Gigasporaceae</taxon>
        <taxon>Racocetra</taxon>
    </lineage>
</organism>
<keyword evidence="2" id="KW-1185">Reference proteome</keyword>
<dbReference type="Proteomes" id="UP000789920">
    <property type="component" value="Unassembled WGS sequence"/>
</dbReference>
<name>A0ACA9SU56_9GLOM</name>
<accession>A0ACA9SU56</accession>
<protein>
    <submittedName>
        <fullName evidence="1">1658_t:CDS:1</fullName>
    </submittedName>
</protein>
<proteinExistence type="predicted"/>
<feature type="non-terminal residue" evidence="1">
    <location>
        <position position="66"/>
    </location>
</feature>
<sequence length="66" mass="7487">IVKRATTNKSTYDDVIKYGLVLITLSIQVIINDTLNNRVLKILGPKVKWVRHGRWVVDGKFYTSAG</sequence>